<dbReference type="Proteomes" id="UP000823915">
    <property type="component" value="Unassembled WGS sequence"/>
</dbReference>
<reference evidence="2" key="2">
    <citation type="submission" date="2021-04" db="EMBL/GenBank/DDBJ databases">
        <authorList>
            <person name="Gilroy R."/>
        </authorList>
    </citation>
    <scope>NUCLEOTIDE SEQUENCE</scope>
    <source>
        <strain evidence="2">1282</strain>
    </source>
</reference>
<feature type="domain" description="Xylose isomerase-like TIM barrel" evidence="1">
    <location>
        <begin position="24"/>
        <end position="265"/>
    </location>
</feature>
<dbReference type="Pfam" id="PF01261">
    <property type="entry name" value="AP_endonuc_2"/>
    <property type="match status" value="1"/>
</dbReference>
<accession>A0A9D1YCC0</accession>
<dbReference type="InterPro" id="IPR050312">
    <property type="entry name" value="IolE/XylAMocC-like"/>
</dbReference>
<comment type="caution">
    <text evidence="2">The sequence shown here is derived from an EMBL/GenBank/DDBJ whole genome shotgun (WGS) entry which is preliminary data.</text>
</comment>
<evidence type="ECO:0000259" key="1">
    <source>
        <dbReference type="Pfam" id="PF01261"/>
    </source>
</evidence>
<keyword evidence="2" id="KW-0413">Isomerase</keyword>
<name>A0A9D1YCC0_9FIRM</name>
<evidence type="ECO:0000313" key="2">
    <source>
        <dbReference type="EMBL" id="HIY26280.1"/>
    </source>
</evidence>
<gene>
    <name evidence="2" type="ORF">H9838_03800</name>
</gene>
<dbReference type="SUPFAM" id="SSF51658">
    <property type="entry name" value="Xylose isomerase-like"/>
    <property type="match status" value="1"/>
</dbReference>
<reference evidence="2" key="1">
    <citation type="journal article" date="2021" name="PeerJ">
        <title>Extensive microbial diversity within the chicken gut microbiome revealed by metagenomics and culture.</title>
        <authorList>
            <person name="Gilroy R."/>
            <person name="Ravi A."/>
            <person name="Getino M."/>
            <person name="Pursley I."/>
            <person name="Horton D.L."/>
            <person name="Alikhan N.F."/>
            <person name="Baker D."/>
            <person name="Gharbi K."/>
            <person name="Hall N."/>
            <person name="Watson M."/>
            <person name="Adriaenssens E.M."/>
            <person name="Foster-Nyarko E."/>
            <person name="Jarju S."/>
            <person name="Secka A."/>
            <person name="Antonio M."/>
            <person name="Oren A."/>
            <person name="Chaudhuri R.R."/>
            <person name="La Ragione R."/>
            <person name="Hildebrand F."/>
            <person name="Pallen M.J."/>
        </authorList>
    </citation>
    <scope>NUCLEOTIDE SEQUENCE</scope>
    <source>
        <strain evidence="2">1282</strain>
    </source>
</reference>
<dbReference type="Gene3D" id="3.20.20.150">
    <property type="entry name" value="Divalent-metal-dependent TIM barrel enzymes"/>
    <property type="match status" value="1"/>
</dbReference>
<protein>
    <submittedName>
        <fullName evidence="2">Sugar phosphate isomerase/epimerase</fullName>
    </submittedName>
</protein>
<sequence length="289" mass="32533">MEKIRIGTCVPGAATEQLLPHFVKAGFECVGLNFHMVFSEESLESYAEKVKSLLGDSGVAVSSIGYYCNALENEEQRKTLEQFIDKAHLFGTNLVTTFAGALEGQPVEKAIPRYKEVFGELARRAEDKGVKLCIENCPMDGTWNSATCNIGFNPKAWEMMFDAVPSEAIGLEWEPAHQMVQLIDPLPVLEQWIHRVYHLHGKDCTIHWDRVKKHGVFGAANFAEPRTPGYGDTDWRDVFHILYSTGFQGDLVIEGFHDPIFQGDLEWAGQLHALNYLKWCRGGTEVNPW</sequence>
<dbReference type="InterPro" id="IPR036237">
    <property type="entry name" value="Xyl_isomerase-like_sf"/>
</dbReference>
<dbReference type="PANTHER" id="PTHR12110">
    <property type="entry name" value="HYDROXYPYRUVATE ISOMERASE"/>
    <property type="match status" value="1"/>
</dbReference>
<dbReference type="InterPro" id="IPR013022">
    <property type="entry name" value="Xyl_isomerase-like_TIM-brl"/>
</dbReference>
<proteinExistence type="predicted"/>
<dbReference type="EMBL" id="DXDU01000060">
    <property type="protein sequence ID" value="HIY26280.1"/>
    <property type="molecule type" value="Genomic_DNA"/>
</dbReference>
<evidence type="ECO:0000313" key="3">
    <source>
        <dbReference type="Proteomes" id="UP000823915"/>
    </source>
</evidence>
<dbReference type="PANTHER" id="PTHR12110:SF21">
    <property type="entry name" value="XYLOSE ISOMERASE-LIKE TIM BARREL DOMAIN-CONTAINING PROTEIN"/>
    <property type="match status" value="1"/>
</dbReference>
<organism evidence="2 3">
    <name type="scientific">Candidatus Acutalibacter pullistercoris</name>
    <dbReference type="NCBI Taxonomy" id="2838418"/>
    <lineage>
        <taxon>Bacteria</taxon>
        <taxon>Bacillati</taxon>
        <taxon>Bacillota</taxon>
        <taxon>Clostridia</taxon>
        <taxon>Eubacteriales</taxon>
        <taxon>Acutalibacteraceae</taxon>
        <taxon>Acutalibacter</taxon>
    </lineage>
</organism>
<dbReference type="AlphaFoldDB" id="A0A9D1YCC0"/>
<dbReference type="GO" id="GO:0016853">
    <property type="term" value="F:isomerase activity"/>
    <property type="evidence" value="ECO:0007669"/>
    <property type="project" value="UniProtKB-KW"/>
</dbReference>